<reference evidence="1" key="1">
    <citation type="submission" date="2020-12" db="EMBL/GenBank/DDBJ databases">
        <authorList>
            <person name="Iha C."/>
        </authorList>
    </citation>
    <scope>NUCLEOTIDE SEQUENCE</scope>
</reference>
<sequence>MAESAPRPHLPPSLICTRGWTVYGPSIMPQVGQGLGVKILLEDYNAAKACVMGPSVATVSFCKSPPVHLVLIVSFSLPRCHFVLLSEPFFRRQSALTAGTIQQVGCNLMADCLSNACQMSDICAHQSKGKAWERAVSIHKSYEQI</sequence>
<comment type="caution">
    <text evidence="1">The sequence shown here is derived from an EMBL/GenBank/DDBJ whole genome shotgun (WGS) entry which is preliminary data.</text>
</comment>
<protein>
    <submittedName>
        <fullName evidence="1">Uncharacterized protein</fullName>
    </submittedName>
</protein>
<keyword evidence="2" id="KW-1185">Reference proteome</keyword>
<dbReference type="AlphaFoldDB" id="A0A8S1JEE4"/>
<gene>
    <name evidence="1" type="ORF">OSTQU699_LOCUS7472</name>
</gene>
<name>A0A8S1JEE4_9CHLO</name>
<accession>A0A8S1JEE4</accession>
<evidence type="ECO:0000313" key="1">
    <source>
        <dbReference type="EMBL" id="CAD7702115.1"/>
    </source>
</evidence>
<proteinExistence type="predicted"/>
<dbReference type="Proteomes" id="UP000708148">
    <property type="component" value="Unassembled WGS sequence"/>
</dbReference>
<evidence type="ECO:0000313" key="2">
    <source>
        <dbReference type="Proteomes" id="UP000708148"/>
    </source>
</evidence>
<dbReference type="EMBL" id="CAJHUC010001711">
    <property type="protein sequence ID" value="CAD7702115.1"/>
    <property type="molecule type" value="Genomic_DNA"/>
</dbReference>
<organism evidence="1 2">
    <name type="scientific">Ostreobium quekettii</name>
    <dbReference type="NCBI Taxonomy" id="121088"/>
    <lineage>
        <taxon>Eukaryota</taxon>
        <taxon>Viridiplantae</taxon>
        <taxon>Chlorophyta</taxon>
        <taxon>core chlorophytes</taxon>
        <taxon>Ulvophyceae</taxon>
        <taxon>TCBD clade</taxon>
        <taxon>Bryopsidales</taxon>
        <taxon>Ostreobineae</taxon>
        <taxon>Ostreobiaceae</taxon>
        <taxon>Ostreobium</taxon>
    </lineage>
</organism>